<dbReference type="AlphaFoldDB" id="A0A4U5WBG2"/>
<evidence type="ECO:0000313" key="2">
    <source>
        <dbReference type="Proteomes" id="UP000305929"/>
    </source>
</evidence>
<name>A0A4U5WBG2_STRLS</name>
<accession>A0A4U5WBG2</accession>
<sequence length="82" mass="8882">MITPEHVQELLASDAERPVLVVVESAVTVVPEAALDTDDHRGALEVVTQRDLRAQLDTDAPSRHDLEEVAARLDSTVTRLGA</sequence>
<keyword evidence="2" id="KW-1185">Reference proteome</keyword>
<gene>
    <name evidence="1" type="ORF">E4U91_02235</name>
</gene>
<dbReference type="OrthoDB" id="3430612at2"/>
<proteinExistence type="predicted"/>
<comment type="caution">
    <text evidence="1">The sequence shown here is derived from an EMBL/GenBank/DDBJ whole genome shotgun (WGS) entry which is preliminary data.</text>
</comment>
<dbReference type="EMBL" id="SZNQ01000001">
    <property type="protein sequence ID" value="TKS99054.1"/>
    <property type="molecule type" value="Genomic_DNA"/>
</dbReference>
<organism evidence="1 2">
    <name type="scientific">Streptomyces lasalocidi</name>
    <name type="common">Streptomyces lasaliensis</name>
    <dbReference type="NCBI Taxonomy" id="324833"/>
    <lineage>
        <taxon>Bacteria</taxon>
        <taxon>Bacillati</taxon>
        <taxon>Actinomycetota</taxon>
        <taxon>Actinomycetes</taxon>
        <taxon>Kitasatosporales</taxon>
        <taxon>Streptomycetaceae</taxon>
        <taxon>Streptomyces</taxon>
    </lineage>
</organism>
<reference evidence="1 2" key="1">
    <citation type="submission" date="2019-04" db="EMBL/GenBank/DDBJ databases">
        <title>Streptomyces lasaliensis sp. nov., an Actinomycete isolated from soil which produces the polyether antibiotic lasalocid.</title>
        <authorList>
            <person name="Erwin G."/>
            <person name="Haber C."/>
        </authorList>
    </citation>
    <scope>NUCLEOTIDE SEQUENCE [LARGE SCALE GENOMIC DNA]</scope>
    <source>
        <strain evidence="1 2">X-537</strain>
    </source>
</reference>
<protein>
    <submittedName>
        <fullName evidence="1">Uncharacterized protein</fullName>
    </submittedName>
</protein>
<dbReference type="Proteomes" id="UP000305929">
    <property type="component" value="Unassembled WGS sequence"/>
</dbReference>
<dbReference type="RefSeq" id="WP_137304954.1">
    <property type="nucleotide sequence ID" value="NZ_SZNQ01000001.1"/>
</dbReference>
<evidence type="ECO:0000313" key="1">
    <source>
        <dbReference type="EMBL" id="TKS99054.1"/>
    </source>
</evidence>